<dbReference type="EMBL" id="UGDD01000002">
    <property type="protein sequence ID" value="STJ56018.1"/>
    <property type="molecule type" value="Genomic_DNA"/>
</dbReference>
<dbReference type="Pfam" id="PF13531">
    <property type="entry name" value="SBP_bac_11"/>
    <property type="match status" value="1"/>
</dbReference>
<comment type="similarity">
    <text evidence="2">Belongs to the bacterial solute-binding protein ModA family.</text>
</comment>
<proteinExistence type="inferred from homology"/>
<feature type="signal peptide" evidence="13">
    <location>
        <begin position="1"/>
        <end position="24"/>
    </location>
</feature>
<evidence type="ECO:0000313" key="15">
    <source>
        <dbReference type="Proteomes" id="UP000254503"/>
    </source>
</evidence>
<protein>
    <recommendedName>
        <fullName evidence="11">Molybdate-binding protein ModA</fullName>
    </recommendedName>
    <alternativeName>
        <fullName evidence="12">Molybdate/tungstate-binding protein ModA</fullName>
    </alternativeName>
</protein>
<dbReference type="NCBIfam" id="NF007958">
    <property type="entry name" value="PRK10677.1"/>
    <property type="match status" value="1"/>
</dbReference>
<name>A0A376X1A9_ECOLX</name>
<comment type="subcellular location">
    <subcellularLocation>
        <location evidence="1">Cell membrane</location>
    </subcellularLocation>
</comment>
<accession>A0A376X1A9</accession>
<dbReference type="AlphaFoldDB" id="A0A376X1A9"/>
<reference evidence="14 15" key="1">
    <citation type="submission" date="2018-06" db="EMBL/GenBank/DDBJ databases">
        <authorList>
            <consortium name="Pathogen Informatics"/>
            <person name="Doyle S."/>
        </authorList>
    </citation>
    <scope>NUCLEOTIDE SEQUENCE [LARGE SCALE GENOMIC DNA]</scope>
    <source>
        <strain evidence="14 15">NCTC9045</strain>
    </source>
</reference>
<gene>
    <name evidence="14" type="primary">modA</name>
    <name evidence="14" type="ORF">NCTC9045_03975</name>
</gene>
<dbReference type="GO" id="GO:0030973">
    <property type="term" value="F:molybdate ion binding"/>
    <property type="evidence" value="ECO:0007669"/>
    <property type="project" value="TreeGrafter"/>
</dbReference>
<comment type="function">
    <text evidence="9">Involved in the transport of molybdenum into the cell. Part of the binding-protein-dependent transport system ModABCD.</text>
</comment>
<evidence type="ECO:0000256" key="9">
    <source>
        <dbReference type="ARBA" id="ARBA00056002"/>
    </source>
</evidence>
<dbReference type="InterPro" id="IPR050682">
    <property type="entry name" value="ModA/WtpA"/>
</dbReference>
<dbReference type="FunFam" id="3.40.190.10:FF:000030">
    <property type="entry name" value="Molybdate ABC transporter substrate-binding protein"/>
    <property type="match status" value="1"/>
</dbReference>
<evidence type="ECO:0000256" key="6">
    <source>
        <dbReference type="ARBA" id="ARBA00022729"/>
    </source>
</evidence>
<sequence length="185" mass="19388">MARKWLNLFAGAALSFAVAGNALADEGKITVFAAASLTNAMQDIATQFKKEKGVDVVSSFASSSTLARQIEAGAPADLFISADQKWMDYAVDKKAIDTATRQTLLGNSLVVVAPKASVQKDFTIDSKTNWTSLLNGGRLAVGDPEHVPAGIYAKEALQKTGRMGYALSETGPSGRCSWGAGAGRT</sequence>
<evidence type="ECO:0000256" key="2">
    <source>
        <dbReference type="ARBA" id="ARBA00009175"/>
    </source>
</evidence>
<evidence type="ECO:0000256" key="10">
    <source>
        <dbReference type="ARBA" id="ARBA00062515"/>
    </source>
</evidence>
<dbReference type="GO" id="GO:0030288">
    <property type="term" value="C:outer membrane-bounded periplasmic space"/>
    <property type="evidence" value="ECO:0007669"/>
    <property type="project" value="TreeGrafter"/>
</dbReference>
<evidence type="ECO:0000256" key="5">
    <source>
        <dbReference type="ARBA" id="ARBA00022723"/>
    </source>
</evidence>
<dbReference type="SUPFAM" id="SSF53850">
    <property type="entry name" value="Periplasmic binding protein-like II"/>
    <property type="match status" value="1"/>
</dbReference>
<dbReference type="GO" id="GO:0046872">
    <property type="term" value="F:metal ion binding"/>
    <property type="evidence" value="ECO:0007669"/>
    <property type="project" value="UniProtKB-KW"/>
</dbReference>
<dbReference type="Proteomes" id="UP000254503">
    <property type="component" value="Unassembled WGS sequence"/>
</dbReference>
<dbReference type="PANTHER" id="PTHR30632">
    <property type="entry name" value="MOLYBDATE-BINDING PERIPLASMIC PROTEIN"/>
    <property type="match status" value="1"/>
</dbReference>
<evidence type="ECO:0000256" key="7">
    <source>
        <dbReference type="ARBA" id="ARBA00023136"/>
    </source>
</evidence>
<organism evidence="14 15">
    <name type="scientific">Escherichia coli</name>
    <dbReference type="NCBI Taxonomy" id="562"/>
    <lineage>
        <taxon>Bacteria</taxon>
        <taxon>Pseudomonadati</taxon>
        <taxon>Pseudomonadota</taxon>
        <taxon>Gammaproteobacteria</taxon>
        <taxon>Enterobacterales</taxon>
        <taxon>Enterobacteriaceae</taxon>
        <taxon>Escherichia</taxon>
    </lineage>
</organism>
<keyword evidence="3" id="KW-0813">Transport</keyword>
<keyword evidence="7" id="KW-0472">Membrane</keyword>
<evidence type="ECO:0000256" key="8">
    <source>
        <dbReference type="ARBA" id="ARBA00023245"/>
    </source>
</evidence>
<feature type="chain" id="PRO_5016887673" description="Molybdate-binding protein ModA" evidence="13">
    <location>
        <begin position="25"/>
        <end position="185"/>
    </location>
</feature>
<evidence type="ECO:0000256" key="1">
    <source>
        <dbReference type="ARBA" id="ARBA00004236"/>
    </source>
</evidence>
<keyword evidence="8" id="KW-0826">Tungsten</keyword>
<keyword evidence="4" id="KW-1003">Cell membrane</keyword>
<dbReference type="InterPro" id="IPR005950">
    <property type="entry name" value="ModA"/>
</dbReference>
<comment type="subunit">
    <text evidence="10">The complex is composed of two ATP-binding proteins (ModC), two transmembrane proteins (ModB) and a solute-binding protein (ModA).</text>
</comment>
<dbReference type="PANTHER" id="PTHR30632:SF17">
    <property type="entry name" value="MOLYBDATE-BINDING PROTEIN MODA"/>
    <property type="match status" value="1"/>
</dbReference>
<keyword evidence="6 13" id="KW-0732">Signal</keyword>
<evidence type="ECO:0000256" key="12">
    <source>
        <dbReference type="ARBA" id="ARBA00078141"/>
    </source>
</evidence>
<evidence type="ECO:0000256" key="13">
    <source>
        <dbReference type="SAM" id="SignalP"/>
    </source>
</evidence>
<dbReference type="GO" id="GO:0005886">
    <property type="term" value="C:plasma membrane"/>
    <property type="evidence" value="ECO:0007669"/>
    <property type="project" value="UniProtKB-SubCell"/>
</dbReference>
<dbReference type="NCBIfam" id="TIGR01256">
    <property type="entry name" value="modA"/>
    <property type="match status" value="1"/>
</dbReference>
<evidence type="ECO:0000256" key="11">
    <source>
        <dbReference type="ARBA" id="ARBA00073171"/>
    </source>
</evidence>
<evidence type="ECO:0000256" key="3">
    <source>
        <dbReference type="ARBA" id="ARBA00022448"/>
    </source>
</evidence>
<evidence type="ECO:0000313" key="14">
    <source>
        <dbReference type="EMBL" id="STJ56018.1"/>
    </source>
</evidence>
<dbReference type="GO" id="GO:0015689">
    <property type="term" value="P:molybdate ion transport"/>
    <property type="evidence" value="ECO:0007669"/>
    <property type="project" value="InterPro"/>
</dbReference>
<dbReference type="Gene3D" id="3.40.190.10">
    <property type="entry name" value="Periplasmic binding protein-like II"/>
    <property type="match status" value="2"/>
</dbReference>
<evidence type="ECO:0000256" key="4">
    <source>
        <dbReference type="ARBA" id="ARBA00022475"/>
    </source>
</evidence>
<keyword evidence="5" id="KW-0479">Metal-binding</keyword>